<name>A0ABW8S4Z2_9CLOT</name>
<dbReference type="EMBL" id="JBJIAB010000009">
    <property type="protein sequence ID" value="MFL0165257.1"/>
    <property type="molecule type" value="Genomic_DNA"/>
</dbReference>
<keyword evidence="2" id="KW-1185">Reference proteome</keyword>
<organism evidence="1 2">
    <name type="scientific">Candidatus Clostridium helianthi</name>
    <dbReference type="NCBI Taxonomy" id="3381660"/>
    <lineage>
        <taxon>Bacteria</taxon>
        <taxon>Bacillati</taxon>
        <taxon>Bacillota</taxon>
        <taxon>Clostridia</taxon>
        <taxon>Eubacteriales</taxon>
        <taxon>Clostridiaceae</taxon>
        <taxon>Clostridium</taxon>
    </lineage>
</organism>
<sequence>MLTDNELLELEELLKLEQIDKARGNLIDFTKWTFSNYEISDHHRRYANALDKFSRGEIKNLMVFMPPQHGKSELCSRRLPAKLLGDNPELRIALASYNHSFASKFNRDVQRIIDSEEYKRVYLDTRLTGKGFRGENNWLRNSEEFEVINHRGSFITVGVGGGLTGRPVDIGIIDDPYKDAADAWSPTIRQNVQDWYDTVFKTRLHNDSQQLITLTRWHQEDLAGTILKRESEEWYVVIFPAIKIGPPTEDDPREEGTALWESKHSLKRLLSIKKQNSYVFESMYQQNPKPAEGLLFPIEELNRFTMADIKDRNSDGIIAAIDLADKGEDFYCMLIGSIIDRKVYIIDCIFTQEPVEKTEPLTIAMLDKYRPNKCRIESNGAGEMYCRSLKNKCREKGFYVRLDPVFTTANKETRMLLSSGQIKEHMYFRSDYTYNSQYGKFMDNLTGYTLQGKNEHDDAPDTATALIDMILKSSYRRRTDIK</sequence>
<comment type="caution">
    <text evidence="1">The sequence shown here is derived from an EMBL/GenBank/DDBJ whole genome shotgun (WGS) entry which is preliminary data.</text>
</comment>
<evidence type="ECO:0000313" key="2">
    <source>
        <dbReference type="Proteomes" id="UP001623600"/>
    </source>
</evidence>
<protein>
    <submittedName>
        <fullName evidence="1">Phage terminase large subunit</fullName>
    </submittedName>
</protein>
<dbReference type="Pfam" id="PF03237">
    <property type="entry name" value="Terminase_6N"/>
    <property type="match status" value="1"/>
</dbReference>
<reference evidence="1 2" key="1">
    <citation type="submission" date="2024-11" db="EMBL/GenBank/DDBJ databases">
        <authorList>
            <person name="Heng Y.C."/>
            <person name="Lim A.C.H."/>
            <person name="Lee J.K.Y."/>
            <person name="Kittelmann S."/>
        </authorList>
    </citation>
    <scope>NUCLEOTIDE SEQUENCE [LARGE SCALE GENOMIC DNA]</scope>
    <source>
        <strain evidence="1 2">WILCCON 0112</strain>
    </source>
</reference>
<proteinExistence type="predicted"/>
<accession>A0ABW8S4Z2</accession>
<dbReference type="Proteomes" id="UP001623600">
    <property type="component" value="Unassembled WGS sequence"/>
</dbReference>
<dbReference type="InterPro" id="IPR006517">
    <property type="entry name" value="Phage_terminase_lsu-like_C"/>
</dbReference>
<gene>
    <name evidence="1" type="primary">terL</name>
    <name evidence="1" type="ORF">ACJDTP_09285</name>
</gene>
<dbReference type="RefSeq" id="WP_406760993.1">
    <property type="nucleotide sequence ID" value="NZ_JBJIAB010000009.1"/>
</dbReference>
<dbReference type="Gene3D" id="3.30.420.240">
    <property type="match status" value="1"/>
</dbReference>
<dbReference type="NCBIfam" id="TIGR01630">
    <property type="entry name" value="psiM2_ORF9"/>
    <property type="match status" value="1"/>
</dbReference>
<evidence type="ECO:0000313" key="1">
    <source>
        <dbReference type="EMBL" id="MFL0165257.1"/>
    </source>
</evidence>